<comment type="caution">
    <text evidence="3">The sequence shown here is derived from an EMBL/GenBank/DDBJ whole genome shotgun (WGS) entry which is preliminary data.</text>
</comment>
<dbReference type="SUPFAM" id="SSF47090">
    <property type="entry name" value="PGBD-like"/>
    <property type="match status" value="1"/>
</dbReference>
<evidence type="ECO:0000259" key="2">
    <source>
        <dbReference type="Pfam" id="PF01471"/>
    </source>
</evidence>
<evidence type="ECO:0000313" key="4">
    <source>
        <dbReference type="Proteomes" id="UP001500305"/>
    </source>
</evidence>
<name>A0ABN3E7T0_9ACTN</name>
<dbReference type="Pfam" id="PF01471">
    <property type="entry name" value="PG_binding_1"/>
    <property type="match status" value="1"/>
</dbReference>
<dbReference type="RefSeq" id="WP_344637460.1">
    <property type="nucleotide sequence ID" value="NZ_BAAATR010000015.1"/>
</dbReference>
<sequence length="121" mass="12449">MFRTGRTLAVAAAAALLSVVGFAGAADAATPSAAAAAAPGAVSPRAACAFYDGRALTVYGDHGPRVSQVQCLLANRKYLPWSGVDGKFGRTTLAAVKKFQAKSHLAATGRVDTRTWAALYH</sequence>
<dbReference type="Proteomes" id="UP001500305">
    <property type="component" value="Unassembled WGS sequence"/>
</dbReference>
<dbReference type="InterPro" id="IPR036366">
    <property type="entry name" value="PGBDSf"/>
</dbReference>
<reference evidence="3 4" key="1">
    <citation type="journal article" date="2019" name="Int. J. Syst. Evol. Microbiol.">
        <title>The Global Catalogue of Microorganisms (GCM) 10K type strain sequencing project: providing services to taxonomists for standard genome sequencing and annotation.</title>
        <authorList>
            <consortium name="The Broad Institute Genomics Platform"/>
            <consortium name="The Broad Institute Genome Sequencing Center for Infectious Disease"/>
            <person name="Wu L."/>
            <person name="Ma J."/>
        </authorList>
    </citation>
    <scope>NUCLEOTIDE SEQUENCE [LARGE SCALE GENOMIC DNA]</scope>
    <source>
        <strain evidence="3 4">JCM 7356</strain>
    </source>
</reference>
<accession>A0ABN3E7T0</accession>
<gene>
    <name evidence="3" type="ORF">GCM10010430_36320</name>
</gene>
<feature type="domain" description="Peptidoglycan binding-like" evidence="2">
    <location>
        <begin position="63"/>
        <end position="119"/>
    </location>
</feature>
<evidence type="ECO:0000313" key="3">
    <source>
        <dbReference type="EMBL" id="GAA2250283.1"/>
    </source>
</evidence>
<keyword evidence="4" id="KW-1185">Reference proteome</keyword>
<organism evidence="3 4">
    <name type="scientific">Kitasatospora cystarginea</name>
    <dbReference type="NCBI Taxonomy" id="58350"/>
    <lineage>
        <taxon>Bacteria</taxon>
        <taxon>Bacillati</taxon>
        <taxon>Actinomycetota</taxon>
        <taxon>Actinomycetes</taxon>
        <taxon>Kitasatosporales</taxon>
        <taxon>Streptomycetaceae</taxon>
        <taxon>Kitasatospora</taxon>
    </lineage>
</organism>
<dbReference type="InterPro" id="IPR036365">
    <property type="entry name" value="PGBD-like_sf"/>
</dbReference>
<dbReference type="EMBL" id="BAAATR010000015">
    <property type="protein sequence ID" value="GAA2250283.1"/>
    <property type="molecule type" value="Genomic_DNA"/>
</dbReference>
<feature type="chain" id="PRO_5045751230" description="Peptidoglycan binding-like domain-containing protein" evidence="1">
    <location>
        <begin position="26"/>
        <end position="121"/>
    </location>
</feature>
<keyword evidence="1" id="KW-0732">Signal</keyword>
<dbReference type="Gene3D" id="1.10.101.10">
    <property type="entry name" value="PGBD-like superfamily/PGBD"/>
    <property type="match status" value="1"/>
</dbReference>
<protein>
    <recommendedName>
        <fullName evidence="2">Peptidoglycan binding-like domain-containing protein</fullName>
    </recommendedName>
</protein>
<feature type="signal peptide" evidence="1">
    <location>
        <begin position="1"/>
        <end position="25"/>
    </location>
</feature>
<evidence type="ECO:0000256" key="1">
    <source>
        <dbReference type="SAM" id="SignalP"/>
    </source>
</evidence>
<proteinExistence type="predicted"/>
<dbReference type="InterPro" id="IPR002477">
    <property type="entry name" value="Peptidoglycan-bd-like"/>
</dbReference>